<dbReference type="AlphaFoldDB" id="A0A1Y1YIH5"/>
<dbReference type="GO" id="GO:0008496">
    <property type="term" value="F:mannan endo-1,6-alpha-mannosidase activity"/>
    <property type="evidence" value="ECO:0007669"/>
    <property type="project" value="UniProtKB-EC"/>
</dbReference>
<evidence type="ECO:0000256" key="6">
    <source>
        <dbReference type="ARBA" id="ARBA00023180"/>
    </source>
</evidence>
<keyword evidence="7" id="KW-0326">Glycosidase</keyword>
<dbReference type="InterPro" id="IPR005198">
    <property type="entry name" value="Glyco_hydro_76"/>
</dbReference>
<dbReference type="GO" id="GO:0009272">
    <property type="term" value="P:fungal-type cell wall biogenesis"/>
    <property type="evidence" value="ECO:0007669"/>
    <property type="project" value="TreeGrafter"/>
</dbReference>
<dbReference type="PANTHER" id="PTHR12145:SF36">
    <property type="entry name" value="MANNAN ENDO-1,6-ALPHA-MANNOSIDASE DCW1"/>
    <property type="match status" value="1"/>
</dbReference>
<keyword evidence="5 9" id="KW-0378">Hydrolase</keyword>
<comment type="similarity">
    <text evidence="2">Belongs to the glycosyl hydrolase 76 family.</text>
</comment>
<comment type="catalytic activity">
    <reaction evidence="1">
        <text>Random hydrolysis of (1-&gt;6)-alpha-D-mannosidic linkages in unbranched (1-&gt;6)-mannans.</text>
        <dbReference type="EC" id="3.2.1.101"/>
    </reaction>
</comment>
<evidence type="ECO:0000256" key="2">
    <source>
        <dbReference type="ARBA" id="ARBA00009699"/>
    </source>
</evidence>
<dbReference type="STRING" id="1231657.A0A1Y1YIH5"/>
<proteinExistence type="inferred from homology"/>
<dbReference type="Gene3D" id="1.50.10.20">
    <property type="match status" value="1"/>
</dbReference>
<dbReference type="InterPro" id="IPR008928">
    <property type="entry name" value="6-hairpin_glycosidase_sf"/>
</dbReference>
<dbReference type="EC" id="3.2.1.101" evidence="3"/>
<dbReference type="Proteomes" id="UP000193144">
    <property type="component" value="Unassembled WGS sequence"/>
</dbReference>
<dbReference type="GO" id="GO:0016052">
    <property type="term" value="P:carbohydrate catabolic process"/>
    <property type="evidence" value="ECO:0007669"/>
    <property type="project" value="InterPro"/>
</dbReference>
<evidence type="ECO:0000313" key="10">
    <source>
        <dbReference type="Proteomes" id="UP000193144"/>
    </source>
</evidence>
<dbReference type="EMBL" id="MCFA01000227">
    <property type="protein sequence ID" value="ORX97810.1"/>
    <property type="molecule type" value="Genomic_DNA"/>
</dbReference>
<dbReference type="SUPFAM" id="SSF48208">
    <property type="entry name" value="Six-hairpin glycosidases"/>
    <property type="match status" value="1"/>
</dbReference>
<evidence type="ECO:0000256" key="7">
    <source>
        <dbReference type="ARBA" id="ARBA00023295"/>
    </source>
</evidence>
<protein>
    <recommendedName>
        <fullName evidence="3">mannan endo-1,6-alpha-mannosidase</fullName>
        <ecNumber evidence="3">3.2.1.101</ecNumber>
    </recommendedName>
</protein>
<dbReference type="PANTHER" id="PTHR12145">
    <property type="entry name" value="MANNAN ENDO-1,6-ALPHA-MANNOSIDASE DCW1"/>
    <property type="match status" value="1"/>
</dbReference>
<evidence type="ECO:0000256" key="5">
    <source>
        <dbReference type="ARBA" id="ARBA00022801"/>
    </source>
</evidence>
<gene>
    <name evidence="9" type="ORF">BCR34DRAFT_628527</name>
</gene>
<comment type="caution">
    <text evidence="9">The sequence shown here is derived from an EMBL/GenBank/DDBJ whole genome shotgun (WGS) entry which is preliminary data.</text>
</comment>
<dbReference type="InterPro" id="IPR014480">
    <property type="entry name" value="Mannan-1_6-alpha_mannosidase"/>
</dbReference>
<dbReference type="Pfam" id="PF03663">
    <property type="entry name" value="Glyco_hydro_76"/>
    <property type="match status" value="1"/>
</dbReference>
<keyword evidence="4 8" id="KW-0732">Signal</keyword>
<dbReference type="OrthoDB" id="4187847at2759"/>
<sequence>MHFSLLAAPAAAAALFTTTAFALALPNPPNPNGNSPSLSAATLASSLISTFPDKSLALLPSPFWWWQSGLALDGLITYTHISGDASHADLLAHTLQTQATPSNDFMTPDATGNDDQAWWALAALSAAEYGIPQPGGSVSWINLAQNVFNEQKGRWDMSRCGGGMKWKISEQPDPIGFHYKSSIANGLFFQLAARLARFTGDAGALEMADKSWDWMVSVGLIDGQFNVFDGTDDSKGAGCVDVNHNLWSYNTGVFLYGASIMFDKTNDPKWKDRANGLLSATQRNFVKDGKLWEGKCEGDRSCNTDQVSFKASLARWMGASAALVPELGDGVKGVLGSAAGAYQAIILVICPIKYWNMTKERPWGTGIEHGR</sequence>
<evidence type="ECO:0000256" key="1">
    <source>
        <dbReference type="ARBA" id="ARBA00001452"/>
    </source>
</evidence>
<keyword evidence="6" id="KW-0325">Glycoprotein</keyword>
<accession>A0A1Y1YIH5</accession>
<evidence type="ECO:0000256" key="3">
    <source>
        <dbReference type="ARBA" id="ARBA00012350"/>
    </source>
</evidence>
<reference evidence="9 10" key="1">
    <citation type="submission" date="2016-07" db="EMBL/GenBank/DDBJ databases">
        <title>Pervasive Adenine N6-methylation of Active Genes in Fungi.</title>
        <authorList>
            <consortium name="DOE Joint Genome Institute"/>
            <person name="Mondo S.J."/>
            <person name="Dannebaum R.O."/>
            <person name="Kuo R.C."/>
            <person name="Labutti K."/>
            <person name="Haridas S."/>
            <person name="Kuo A."/>
            <person name="Salamov A."/>
            <person name="Ahrendt S.R."/>
            <person name="Lipzen A."/>
            <person name="Sullivan W."/>
            <person name="Andreopoulos W.B."/>
            <person name="Clum A."/>
            <person name="Lindquist E."/>
            <person name="Daum C."/>
            <person name="Ramamoorthy G.K."/>
            <person name="Gryganskyi A."/>
            <person name="Culley D."/>
            <person name="Magnuson J.K."/>
            <person name="James T.Y."/>
            <person name="O'Malley M.A."/>
            <person name="Stajich J.E."/>
            <person name="Spatafora J.W."/>
            <person name="Visel A."/>
            <person name="Grigoriev I.V."/>
        </authorList>
    </citation>
    <scope>NUCLEOTIDE SEQUENCE [LARGE SCALE GENOMIC DNA]</scope>
    <source>
        <strain evidence="9 10">CBS 115471</strain>
    </source>
</reference>
<feature type="chain" id="PRO_5013254354" description="mannan endo-1,6-alpha-mannosidase" evidence="8">
    <location>
        <begin position="25"/>
        <end position="371"/>
    </location>
</feature>
<evidence type="ECO:0000256" key="8">
    <source>
        <dbReference type="SAM" id="SignalP"/>
    </source>
</evidence>
<evidence type="ECO:0000256" key="4">
    <source>
        <dbReference type="ARBA" id="ARBA00022729"/>
    </source>
</evidence>
<evidence type="ECO:0000313" key="9">
    <source>
        <dbReference type="EMBL" id="ORX97810.1"/>
    </source>
</evidence>
<organism evidence="9 10">
    <name type="scientific">Clohesyomyces aquaticus</name>
    <dbReference type="NCBI Taxonomy" id="1231657"/>
    <lineage>
        <taxon>Eukaryota</taxon>
        <taxon>Fungi</taxon>
        <taxon>Dikarya</taxon>
        <taxon>Ascomycota</taxon>
        <taxon>Pezizomycotina</taxon>
        <taxon>Dothideomycetes</taxon>
        <taxon>Pleosporomycetidae</taxon>
        <taxon>Pleosporales</taxon>
        <taxon>Lindgomycetaceae</taxon>
        <taxon>Clohesyomyces</taxon>
    </lineage>
</organism>
<keyword evidence="10" id="KW-1185">Reference proteome</keyword>
<name>A0A1Y1YIH5_9PLEO</name>
<feature type="signal peptide" evidence="8">
    <location>
        <begin position="1"/>
        <end position="24"/>
    </location>
</feature>